<dbReference type="SUPFAM" id="SSF51735">
    <property type="entry name" value="NAD(P)-binding Rossmann-fold domains"/>
    <property type="match status" value="1"/>
</dbReference>
<sequence>MKKISITGGSGLIGSEIVRHLSLDHQLVLVNERLPHVDEIINEIHDCDVFINNAMHKWGQVDLLMKLYDLWRTEDKLIVNIGSRAAAPNISIGYEYSTVKSSINHFSDLVRFKDDAKKCRVSTINPGLVGKIDGVSLTPSYIGEIVAWLVNQPKYVEISRIDVSHVAPYEQVQRMKKNTQKQSKE</sequence>
<gene>
    <name evidence="1" type="ORF">FIT74_04340</name>
</gene>
<dbReference type="InterPro" id="IPR036291">
    <property type="entry name" value="NAD(P)-bd_dom_sf"/>
</dbReference>
<keyword evidence="2" id="KW-1185">Reference proteome</keyword>
<name>A0ABX5VTT7_9PROT</name>
<reference evidence="1 2" key="1">
    <citation type="journal article" date="2019" name="ISME J.">
        <title>Evolution in action: habitat transition from sediment to the pelagial leads to genome streamlining in Methylophilaceae.</title>
        <authorList>
            <person name="Salcher M."/>
            <person name="Schaefle D."/>
            <person name="Kaspar M."/>
            <person name="Neuenschwander S.M."/>
            <person name="Ghai R."/>
        </authorList>
    </citation>
    <scope>NUCLEOTIDE SEQUENCE [LARGE SCALE GENOMIC DNA]</scope>
    <source>
        <strain evidence="1 2">MMS-VI-25</strain>
    </source>
</reference>
<proteinExistence type="predicted"/>
<organism evidence="1 2">
    <name type="scientific">Candidatus Methylopumilus universalis</name>
    <dbReference type="NCBI Taxonomy" id="2588536"/>
    <lineage>
        <taxon>Bacteria</taxon>
        <taxon>Pseudomonadati</taxon>
        <taxon>Pseudomonadota</taxon>
        <taxon>Betaproteobacteria</taxon>
        <taxon>Nitrosomonadales</taxon>
        <taxon>Methylophilaceae</taxon>
        <taxon>Candidatus Methylopumilus</taxon>
    </lineage>
</organism>
<dbReference type="Gene3D" id="3.40.50.720">
    <property type="entry name" value="NAD(P)-binding Rossmann-like Domain"/>
    <property type="match status" value="1"/>
</dbReference>
<protein>
    <recommendedName>
        <fullName evidence="3">NAD-dependent epimerase/dehydratase family protein</fullName>
    </recommendedName>
</protein>
<evidence type="ECO:0000313" key="2">
    <source>
        <dbReference type="Proteomes" id="UP000312702"/>
    </source>
</evidence>
<dbReference type="RefSeq" id="WP_139884484.1">
    <property type="nucleotide sequence ID" value="NZ_CP040973.1"/>
</dbReference>
<evidence type="ECO:0000313" key="1">
    <source>
        <dbReference type="EMBL" id="QDC61388.1"/>
    </source>
</evidence>
<evidence type="ECO:0008006" key="3">
    <source>
        <dbReference type="Google" id="ProtNLM"/>
    </source>
</evidence>
<accession>A0ABX5VTT7</accession>
<dbReference type="Proteomes" id="UP000312702">
    <property type="component" value="Chromosome"/>
</dbReference>
<dbReference type="EMBL" id="CP040973">
    <property type="protein sequence ID" value="QDC61388.1"/>
    <property type="molecule type" value="Genomic_DNA"/>
</dbReference>